<protein>
    <submittedName>
        <fullName evidence="1">Uncharacterized protein</fullName>
    </submittedName>
</protein>
<dbReference type="PANTHER" id="PTHR33116:SF86">
    <property type="entry name" value="REVERSE TRANSCRIPTASE DOMAIN-CONTAINING PROTEIN"/>
    <property type="match status" value="1"/>
</dbReference>
<gene>
    <name evidence="1" type="ORF">Scep_026863</name>
</gene>
<evidence type="ECO:0000313" key="1">
    <source>
        <dbReference type="EMBL" id="KAK9095394.1"/>
    </source>
</evidence>
<dbReference type="Proteomes" id="UP001419268">
    <property type="component" value="Unassembled WGS sequence"/>
</dbReference>
<name>A0AAP0EUW1_9MAGN</name>
<evidence type="ECO:0000313" key="2">
    <source>
        <dbReference type="Proteomes" id="UP001419268"/>
    </source>
</evidence>
<proteinExistence type="predicted"/>
<dbReference type="AlphaFoldDB" id="A0AAP0EUW1"/>
<sequence>MSLFLLPKGTIQALTNTMAKFWWGNAQKERGVHWCSWNKVTKPKGSGGLGFKDIELFNISFVGKQAWRIMEGSNQILSNFSRTKYFINEEFMFANLGSMPSWAWRGLLK</sequence>
<reference evidence="1 2" key="1">
    <citation type="submission" date="2024-01" db="EMBL/GenBank/DDBJ databases">
        <title>Genome assemblies of Stephania.</title>
        <authorList>
            <person name="Yang L."/>
        </authorList>
    </citation>
    <scope>NUCLEOTIDE SEQUENCE [LARGE SCALE GENOMIC DNA]</scope>
    <source>
        <strain evidence="1">JXDWG</strain>
        <tissue evidence="1">Leaf</tissue>
    </source>
</reference>
<dbReference type="EMBL" id="JBBNAG010000011">
    <property type="protein sequence ID" value="KAK9095394.1"/>
    <property type="molecule type" value="Genomic_DNA"/>
</dbReference>
<comment type="caution">
    <text evidence="1">The sequence shown here is derived from an EMBL/GenBank/DDBJ whole genome shotgun (WGS) entry which is preliminary data.</text>
</comment>
<keyword evidence="2" id="KW-1185">Reference proteome</keyword>
<dbReference type="PANTHER" id="PTHR33116">
    <property type="entry name" value="REVERSE TRANSCRIPTASE ZINC-BINDING DOMAIN-CONTAINING PROTEIN-RELATED-RELATED"/>
    <property type="match status" value="1"/>
</dbReference>
<organism evidence="1 2">
    <name type="scientific">Stephania cephalantha</name>
    <dbReference type="NCBI Taxonomy" id="152367"/>
    <lineage>
        <taxon>Eukaryota</taxon>
        <taxon>Viridiplantae</taxon>
        <taxon>Streptophyta</taxon>
        <taxon>Embryophyta</taxon>
        <taxon>Tracheophyta</taxon>
        <taxon>Spermatophyta</taxon>
        <taxon>Magnoliopsida</taxon>
        <taxon>Ranunculales</taxon>
        <taxon>Menispermaceae</taxon>
        <taxon>Menispermoideae</taxon>
        <taxon>Cissampelideae</taxon>
        <taxon>Stephania</taxon>
    </lineage>
</organism>
<accession>A0AAP0EUW1</accession>